<evidence type="ECO:0000256" key="1">
    <source>
        <dbReference type="ARBA" id="ARBA00004141"/>
    </source>
</evidence>
<reference evidence="26" key="1">
    <citation type="journal article" date="2021" name="Cell">
        <title>Tracing the genetic footprints of vertebrate landing in non-teleost ray-finned fishes.</title>
        <authorList>
            <person name="Bi X."/>
            <person name="Wang K."/>
            <person name="Yang L."/>
            <person name="Pan H."/>
            <person name="Jiang H."/>
            <person name="Wei Q."/>
            <person name="Fang M."/>
            <person name="Yu H."/>
            <person name="Zhu C."/>
            <person name="Cai Y."/>
            <person name="He Y."/>
            <person name="Gan X."/>
            <person name="Zeng H."/>
            <person name="Yu D."/>
            <person name="Zhu Y."/>
            <person name="Jiang H."/>
            <person name="Qiu Q."/>
            <person name="Yang H."/>
            <person name="Zhang Y.E."/>
            <person name="Wang W."/>
            <person name="Zhu M."/>
            <person name="He S."/>
            <person name="Zhang G."/>
        </authorList>
    </citation>
    <scope>NUCLEOTIDE SEQUENCE</scope>
    <source>
        <strain evidence="26">Pddl_001</strain>
    </source>
</reference>
<dbReference type="PANTHER" id="PTHR11767">
    <property type="entry name" value="INWARD RECTIFIER POTASSIUM CHANNEL"/>
    <property type="match status" value="1"/>
</dbReference>
<dbReference type="InterPro" id="IPR027443">
    <property type="entry name" value="IPNS-like_sf"/>
</dbReference>
<evidence type="ECO:0000256" key="23">
    <source>
        <dbReference type="RuleBase" id="RU003822"/>
    </source>
</evidence>
<dbReference type="InterPro" id="IPR014756">
    <property type="entry name" value="Ig_E-set"/>
</dbReference>
<evidence type="ECO:0000313" key="27">
    <source>
        <dbReference type="Proteomes" id="UP001166093"/>
    </source>
</evidence>
<evidence type="ECO:0000256" key="9">
    <source>
        <dbReference type="ARBA" id="ARBA00022741"/>
    </source>
</evidence>
<dbReference type="InterPro" id="IPR003279">
    <property type="entry name" value="K_chnl_inward-rec_Kir6.2"/>
</dbReference>
<comment type="function">
    <text evidence="21">Inward rectifier potassium channel that forms the pore of ATP-sensitive potassium channels (KATP), regulating potassium permeability as a function of cytoplasmic ATP and ADP concentrations in many different cells. Inward rectifier potassium channels are characterized by a greater tendency to allow potassium to flow into the cell rather than out of it. Their voltage dependence is regulated by the concentration of extracellular potassium; as external potassium is raised, the voltage range of the channel opening shifts to more positive voltages. The inward rectification is mainly due to the blockage of outward current by internal magnesium. Can be blocked by extracellular barium. In pancreatic cells, it forms KATP channels with ABCC8/SUR1. Can form cardiac and smooth muscle-type KATP channels with ABCC9.</text>
</comment>
<dbReference type="InterPro" id="IPR041647">
    <property type="entry name" value="IRK_C"/>
</dbReference>
<evidence type="ECO:0000256" key="13">
    <source>
        <dbReference type="ARBA" id="ARBA00022989"/>
    </source>
</evidence>
<feature type="transmembrane region" description="Helical" evidence="24">
    <location>
        <begin position="144"/>
        <end position="168"/>
    </location>
</feature>
<evidence type="ECO:0000256" key="11">
    <source>
        <dbReference type="ARBA" id="ARBA00022882"/>
    </source>
</evidence>
<evidence type="ECO:0000256" key="21">
    <source>
        <dbReference type="ARBA" id="ARBA00049953"/>
    </source>
</evidence>
<dbReference type="Pfam" id="PF14226">
    <property type="entry name" value="DIOX_N"/>
    <property type="match status" value="1"/>
</dbReference>
<evidence type="ECO:0000256" key="18">
    <source>
        <dbReference type="ARBA" id="ARBA00030471"/>
    </source>
</evidence>
<keyword evidence="17 23" id="KW-0407">Ion channel</keyword>
<evidence type="ECO:0000256" key="12">
    <source>
        <dbReference type="ARBA" id="ARBA00022958"/>
    </source>
</evidence>
<accession>A0ABS2YLP2</accession>
<dbReference type="Gene3D" id="2.60.40.1400">
    <property type="entry name" value="G protein-activated inward rectifier potassium channel 1"/>
    <property type="match status" value="1"/>
</dbReference>
<evidence type="ECO:0000256" key="10">
    <source>
        <dbReference type="ARBA" id="ARBA00022840"/>
    </source>
</evidence>
<keyword evidence="11 23" id="KW-0851">Voltage-gated channel</keyword>
<dbReference type="SUPFAM" id="SSF51197">
    <property type="entry name" value="Clavaminate synthase-like"/>
    <property type="match status" value="1"/>
</dbReference>
<dbReference type="PRINTS" id="PR01332">
    <property type="entry name" value="KIR62CHANNEL"/>
</dbReference>
<comment type="subcellular location">
    <subcellularLocation>
        <location evidence="1 23">Membrane</location>
        <topology evidence="1 23">Multi-pass membrane protein</topology>
    </subcellularLocation>
</comment>
<keyword evidence="9" id="KW-0547">Nucleotide-binding</keyword>
<evidence type="ECO:0000256" key="8">
    <source>
        <dbReference type="ARBA" id="ARBA00022723"/>
    </source>
</evidence>
<keyword evidence="5 23" id="KW-0633">Potassium transport</keyword>
<dbReference type="InterPro" id="IPR005123">
    <property type="entry name" value="Oxoglu/Fe-dep_dioxygenase_dom"/>
</dbReference>
<gene>
    <name evidence="26" type="primary">Kcnj11_0</name>
    <name evidence="26" type="ORF">GTO93_0004649</name>
</gene>
<evidence type="ECO:0000256" key="24">
    <source>
        <dbReference type="SAM" id="Phobius"/>
    </source>
</evidence>
<evidence type="ECO:0000256" key="22">
    <source>
        <dbReference type="ARBA" id="ARBA00050001"/>
    </source>
</evidence>
<feature type="transmembrane region" description="Helical" evidence="24">
    <location>
        <begin position="106"/>
        <end position="124"/>
    </location>
</feature>
<dbReference type="InterPro" id="IPR013518">
    <property type="entry name" value="K_chnl_inward-rec_Kir_cyto"/>
</dbReference>
<dbReference type="InterPro" id="IPR044861">
    <property type="entry name" value="IPNS-like_FE2OG_OXY"/>
</dbReference>
<comment type="subunit">
    <text evidence="22">Homotetramer; the homotetramer binds four ATP molecules (one ATP per subunit). Forms an heterooctamer with ABCC8/SUR1; one KCNJ11 homotetramer interacts with four ABCC8/SUR1 molecules. Interacts with ABCC9/SUR2.</text>
</comment>
<evidence type="ECO:0000256" key="17">
    <source>
        <dbReference type="ARBA" id="ARBA00023303"/>
    </source>
</evidence>
<protein>
    <recommendedName>
        <fullName evidence="3">ATP-sensitive inward rectifier potassium channel 11</fullName>
    </recommendedName>
    <alternativeName>
        <fullName evidence="19">Inward rectifier K(+) channel Kir6.2</fullName>
    </alternativeName>
    <alternativeName>
        <fullName evidence="18">Potassium channel, inwardly rectifying subfamily J member 11</fullName>
    </alternativeName>
</protein>
<dbReference type="SUPFAM" id="SSF81296">
    <property type="entry name" value="E set domains"/>
    <property type="match status" value="1"/>
</dbReference>
<dbReference type="PRINTS" id="PR01320">
    <property type="entry name" value="KIRCHANNEL"/>
</dbReference>
<dbReference type="PROSITE" id="PS51471">
    <property type="entry name" value="FE2OG_OXY"/>
    <property type="match status" value="1"/>
</dbReference>
<keyword evidence="6" id="KW-0597">Phosphoprotein</keyword>
<evidence type="ECO:0000256" key="2">
    <source>
        <dbReference type="ARBA" id="ARBA00007846"/>
    </source>
</evidence>
<evidence type="ECO:0000256" key="16">
    <source>
        <dbReference type="ARBA" id="ARBA00023157"/>
    </source>
</evidence>
<dbReference type="Pfam" id="PF01007">
    <property type="entry name" value="IRK"/>
    <property type="match status" value="1"/>
</dbReference>
<sequence>MLSREGIIPEDFVPTRLAEEVSQPKFRAKHRKARFVAKNGTCNVAQTNIREQGRFLQDVFTTLVDFKWLYTLIIFTMSYLCSWLLFGMIWWLIAFAHGDLDQNSDSFVPCVTSIHSFSSAFLFSIEVQVTIGFGGRMITEECPAAVLCLIVQNIVGLVINAIMLGCIFMKTAQAHRRAETLIFSKHAVIAIRDSKLCFMLRVGDLRKSMIISATIKMQVVRKTTTSEGEVVPLNQIDIEMENPVGTNGIFLVSPLIISHVIDKKSPLYEISASDLHHEDLEVIVILEGVVETTGITTQARTSYLAEEILWGQRVCSFNSSKMDIPVVNFKAYKLGEDQILDERQSVMIEEIKQAFNVTGFVYLENTGIEQHEVNRVMDVSKKFFLLPEDTKKLCARNSDHENFNDGWVSAEIERLNPLRPGDLKEAFNISDLDSKLNWPSDASIPEFQEVLDSFFRRCKALALRVLEVTALSLGLERDFFISKHRLIGSNKNCTTLRTLYYPPLHKLTVKPNQVRCGEHSDYGSLTLLFQDEAGGLEVMNRSGQYISVPCIPGTVLVNIADLMQRWTSDVLVSTFHRVLLPPDDKMNTSRQSIAFFVHPDDDEIISCCDGSSKYPPINALQYTKDRAYISYKEANVSNLAV</sequence>
<evidence type="ECO:0000256" key="14">
    <source>
        <dbReference type="ARBA" id="ARBA00023065"/>
    </source>
</evidence>
<keyword evidence="14 23" id="KW-0406">Ion transport</keyword>
<evidence type="ECO:0000256" key="6">
    <source>
        <dbReference type="ARBA" id="ARBA00022553"/>
    </source>
</evidence>
<evidence type="ECO:0000256" key="5">
    <source>
        <dbReference type="ARBA" id="ARBA00022538"/>
    </source>
</evidence>
<comment type="similarity">
    <text evidence="2">Belongs to the inward rectifier-type potassium channel (TC 1.A.2.1) family. KCNJ11 subfamily.</text>
</comment>
<dbReference type="Pfam" id="PF17655">
    <property type="entry name" value="IRK_C"/>
    <property type="match status" value="1"/>
</dbReference>
<keyword evidence="7 23" id="KW-0812">Transmembrane</keyword>
<dbReference type="InterPro" id="IPR040445">
    <property type="entry name" value="Kir_TM"/>
</dbReference>
<keyword evidence="13 24" id="KW-1133">Transmembrane helix</keyword>
<dbReference type="InterPro" id="IPR026992">
    <property type="entry name" value="DIOX_N"/>
</dbReference>
<keyword evidence="16" id="KW-1015">Disulfide bond</keyword>
<comment type="caution">
    <text evidence="26">The sequence shown here is derived from an EMBL/GenBank/DDBJ whole genome shotgun (WGS) entry which is preliminary data.</text>
</comment>
<keyword evidence="27" id="KW-1185">Reference proteome</keyword>
<comment type="catalytic activity">
    <reaction evidence="20">
        <text>K(+)(in) = K(+)(out)</text>
        <dbReference type="Rhea" id="RHEA:29463"/>
        <dbReference type="ChEBI" id="CHEBI:29103"/>
    </reaction>
</comment>
<dbReference type="Gene3D" id="2.60.120.330">
    <property type="entry name" value="B-lactam Antibiotic, Isopenicillin N Synthase, Chain"/>
    <property type="match status" value="1"/>
</dbReference>
<name>A0ABS2YLP2_POLSP</name>
<dbReference type="Pfam" id="PF03171">
    <property type="entry name" value="2OG-FeII_Oxy"/>
    <property type="match status" value="1"/>
</dbReference>
<dbReference type="InterPro" id="IPR016449">
    <property type="entry name" value="K_chnl_inward-rec_Kir"/>
</dbReference>
<proteinExistence type="inferred from homology"/>
<evidence type="ECO:0000256" key="4">
    <source>
        <dbReference type="ARBA" id="ARBA00022448"/>
    </source>
</evidence>
<evidence type="ECO:0000256" key="3">
    <source>
        <dbReference type="ARBA" id="ARBA00013324"/>
    </source>
</evidence>
<dbReference type="PANTHER" id="PTHR11767:SF44">
    <property type="entry name" value="ATP-SENSITIVE INWARD RECTIFIER POTASSIUM CHANNEL 11"/>
    <property type="match status" value="1"/>
</dbReference>
<feature type="non-terminal residue" evidence="26">
    <location>
        <position position="1"/>
    </location>
</feature>
<dbReference type="EMBL" id="JAAWVQ010168149">
    <property type="protein sequence ID" value="MBN3287686.1"/>
    <property type="molecule type" value="Genomic_DNA"/>
</dbReference>
<keyword evidence="15 24" id="KW-0472">Membrane</keyword>
<keyword evidence="12 23" id="KW-0630">Potassium</keyword>
<dbReference type="Proteomes" id="UP001166093">
    <property type="component" value="Unassembled WGS sequence"/>
</dbReference>
<evidence type="ECO:0000256" key="15">
    <source>
        <dbReference type="ARBA" id="ARBA00023136"/>
    </source>
</evidence>
<keyword evidence="10" id="KW-0067">ATP-binding</keyword>
<feature type="transmembrane region" description="Helical" evidence="24">
    <location>
        <begin position="68"/>
        <end position="94"/>
    </location>
</feature>
<organism evidence="26 27">
    <name type="scientific">Polyodon spathula</name>
    <name type="common">North American paddlefish</name>
    <name type="synonym">Squalus spathula</name>
    <dbReference type="NCBI Taxonomy" id="7913"/>
    <lineage>
        <taxon>Eukaryota</taxon>
        <taxon>Metazoa</taxon>
        <taxon>Chordata</taxon>
        <taxon>Craniata</taxon>
        <taxon>Vertebrata</taxon>
        <taxon>Euteleostomi</taxon>
        <taxon>Actinopterygii</taxon>
        <taxon>Chondrostei</taxon>
        <taxon>Acipenseriformes</taxon>
        <taxon>Polyodontidae</taxon>
        <taxon>Polyodon</taxon>
    </lineage>
</organism>
<evidence type="ECO:0000256" key="20">
    <source>
        <dbReference type="ARBA" id="ARBA00034430"/>
    </source>
</evidence>
<dbReference type="Gene3D" id="1.10.287.70">
    <property type="match status" value="1"/>
</dbReference>
<keyword evidence="8" id="KW-0479">Metal-binding</keyword>
<evidence type="ECO:0000256" key="7">
    <source>
        <dbReference type="ARBA" id="ARBA00022692"/>
    </source>
</evidence>
<keyword evidence="4 23" id="KW-0813">Transport</keyword>
<evidence type="ECO:0000259" key="25">
    <source>
        <dbReference type="PROSITE" id="PS51471"/>
    </source>
</evidence>
<feature type="non-terminal residue" evidence="26">
    <location>
        <position position="641"/>
    </location>
</feature>
<dbReference type="SUPFAM" id="SSF81324">
    <property type="entry name" value="Voltage-gated potassium channels"/>
    <property type="match status" value="1"/>
</dbReference>
<evidence type="ECO:0000313" key="26">
    <source>
        <dbReference type="EMBL" id="MBN3287686.1"/>
    </source>
</evidence>
<evidence type="ECO:0000256" key="19">
    <source>
        <dbReference type="ARBA" id="ARBA00031412"/>
    </source>
</evidence>
<feature type="domain" description="Fe2OG dioxygenase" evidence="25">
    <location>
        <begin position="491"/>
        <end position="599"/>
    </location>
</feature>